<sequence length="135" mass="15200">MSDIIQDVLDKLVPVFSATEQTLEEWKGDGNLQFPVLLGMMAVKLNWNEKQVRENDPLIRYYIRNNPNWYVTRGAHGGIMKSSDKQKKEASKMEKENAKAQMKAAIDAKAAADANKPQTVSVIDSSDEDIEDSEK</sequence>
<accession>A0A6J5RR75</accession>
<dbReference type="EMBL" id="LR797252">
    <property type="protein sequence ID" value="CAB4196806.1"/>
    <property type="molecule type" value="Genomic_DNA"/>
</dbReference>
<gene>
    <name evidence="2" type="ORF">UFOVP1290_326</name>
</gene>
<protein>
    <submittedName>
        <fullName evidence="2">Uncharacterized protein</fullName>
    </submittedName>
</protein>
<reference evidence="2" key="1">
    <citation type="submission" date="2020-05" db="EMBL/GenBank/DDBJ databases">
        <authorList>
            <person name="Chiriac C."/>
            <person name="Salcher M."/>
            <person name="Ghai R."/>
            <person name="Kavagutti S V."/>
        </authorList>
    </citation>
    <scope>NUCLEOTIDE SEQUENCE</scope>
</reference>
<proteinExistence type="predicted"/>
<organism evidence="2">
    <name type="scientific">uncultured Caudovirales phage</name>
    <dbReference type="NCBI Taxonomy" id="2100421"/>
    <lineage>
        <taxon>Viruses</taxon>
        <taxon>Duplodnaviria</taxon>
        <taxon>Heunggongvirae</taxon>
        <taxon>Uroviricota</taxon>
        <taxon>Caudoviricetes</taxon>
        <taxon>Peduoviridae</taxon>
        <taxon>Maltschvirus</taxon>
        <taxon>Maltschvirus maltsch</taxon>
    </lineage>
</organism>
<evidence type="ECO:0000313" key="2">
    <source>
        <dbReference type="EMBL" id="CAB4196806.1"/>
    </source>
</evidence>
<name>A0A6J5RR75_9CAUD</name>
<feature type="compositionally biased region" description="Acidic residues" evidence="1">
    <location>
        <begin position="125"/>
        <end position="135"/>
    </location>
</feature>
<feature type="compositionally biased region" description="Low complexity" evidence="1">
    <location>
        <begin position="99"/>
        <end position="124"/>
    </location>
</feature>
<evidence type="ECO:0000256" key="1">
    <source>
        <dbReference type="SAM" id="MobiDB-lite"/>
    </source>
</evidence>
<feature type="region of interest" description="Disordered" evidence="1">
    <location>
        <begin position="75"/>
        <end position="135"/>
    </location>
</feature>
<feature type="compositionally biased region" description="Basic and acidic residues" evidence="1">
    <location>
        <begin position="82"/>
        <end position="98"/>
    </location>
</feature>